<evidence type="ECO:0000256" key="1">
    <source>
        <dbReference type="SAM" id="MobiDB-lite"/>
    </source>
</evidence>
<name>A0A852V3D9_9ACTN</name>
<proteinExistence type="predicted"/>
<keyword evidence="2" id="KW-0472">Membrane</keyword>
<evidence type="ECO:0000256" key="2">
    <source>
        <dbReference type="SAM" id="Phobius"/>
    </source>
</evidence>
<protein>
    <submittedName>
        <fullName evidence="3">Uncharacterized protein</fullName>
    </submittedName>
</protein>
<comment type="caution">
    <text evidence="3">The sequence shown here is derived from an EMBL/GenBank/DDBJ whole genome shotgun (WGS) entry which is preliminary data.</text>
</comment>
<dbReference type="EMBL" id="JACCCO010000001">
    <property type="protein sequence ID" value="NYF40385.1"/>
    <property type="molecule type" value="Genomic_DNA"/>
</dbReference>
<dbReference type="AlphaFoldDB" id="A0A852V3D9"/>
<sequence length="304" mass="32255">MTYTEHDLRELLDERGAGGSGGAARLEEILRRGRAVRRRRRLAGAAGAFLASGAVAAAVAVPFSLPGGPGGGDTVTAARPATPAAAPAGGPVARPTERPTERPVPPPTERPAPRPTTGTEALPTPRTPEPGKDLPASLKDMDRRKVTLIGGHRSKTSGTPYTLRFTPTSRYTGFRFVCAEPGARLVVFRPGESSRPGESVSASCPHAGSQQAKDVALFMQHSPESAGPSWVGREQTYTVWPVPPGARRISLAEAKRRGCAPRDDRGVRCGDVHLVPEFGSSKELIELRKRPGRWAVGVYDRPAS</sequence>
<feature type="compositionally biased region" description="Basic and acidic residues" evidence="1">
    <location>
        <begin position="1"/>
        <end position="16"/>
    </location>
</feature>
<feature type="region of interest" description="Disordered" evidence="1">
    <location>
        <begin position="1"/>
        <end position="23"/>
    </location>
</feature>
<feature type="region of interest" description="Disordered" evidence="1">
    <location>
        <begin position="72"/>
        <end position="137"/>
    </location>
</feature>
<keyword evidence="2" id="KW-1133">Transmembrane helix</keyword>
<dbReference type="RefSeq" id="WP_179820091.1">
    <property type="nucleotide sequence ID" value="NZ_JACCCO010000001.1"/>
</dbReference>
<feature type="compositionally biased region" description="Pro residues" evidence="1">
    <location>
        <begin position="102"/>
        <end position="114"/>
    </location>
</feature>
<feature type="transmembrane region" description="Helical" evidence="2">
    <location>
        <begin position="42"/>
        <end position="65"/>
    </location>
</feature>
<keyword evidence="4" id="KW-1185">Reference proteome</keyword>
<gene>
    <name evidence="3" type="ORF">HDA43_002544</name>
</gene>
<reference evidence="3 4" key="1">
    <citation type="submission" date="2020-07" db="EMBL/GenBank/DDBJ databases">
        <title>Sequencing the genomes of 1000 actinobacteria strains.</title>
        <authorList>
            <person name="Klenk H.-P."/>
        </authorList>
    </citation>
    <scope>NUCLEOTIDE SEQUENCE [LARGE SCALE GENOMIC DNA]</scope>
    <source>
        <strain evidence="3 4">DSM 45763</strain>
    </source>
</reference>
<keyword evidence="2" id="KW-0812">Transmembrane</keyword>
<dbReference type="Proteomes" id="UP000576393">
    <property type="component" value="Unassembled WGS sequence"/>
</dbReference>
<organism evidence="3 4">
    <name type="scientific">Streptosporangium sandarakinum</name>
    <dbReference type="NCBI Taxonomy" id="1260955"/>
    <lineage>
        <taxon>Bacteria</taxon>
        <taxon>Bacillati</taxon>
        <taxon>Actinomycetota</taxon>
        <taxon>Actinomycetes</taxon>
        <taxon>Streptosporangiales</taxon>
        <taxon>Streptosporangiaceae</taxon>
        <taxon>Streptosporangium</taxon>
    </lineage>
</organism>
<evidence type="ECO:0000313" key="4">
    <source>
        <dbReference type="Proteomes" id="UP000576393"/>
    </source>
</evidence>
<feature type="compositionally biased region" description="Low complexity" evidence="1">
    <location>
        <begin position="74"/>
        <end position="94"/>
    </location>
</feature>
<evidence type="ECO:0000313" key="3">
    <source>
        <dbReference type="EMBL" id="NYF40385.1"/>
    </source>
</evidence>
<accession>A0A852V3D9</accession>